<sequence length="155" mass="16224">MRRSTGDIAGGLVLAIGAVALLIYTAGADYQMGEGSAYDAALMPRIWLIVAAACAGTMVVRGAAETLLASVDTGRLADISPARFALAVGLTAAFIAAFVWLGYWPAMLLIVPLFSVVFGYRRPLAVAATTVGFAAITWVVFAEILNVRMMPWPGA</sequence>
<dbReference type="Proteomes" id="UP000249590">
    <property type="component" value="Unassembled WGS sequence"/>
</dbReference>
<reference evidence="3 4" key="1">
    <citation type="submission" date="2018-05" db="EMBL/GenBank/DDBJ databases">
        <title>Acuticoccus sediminis sp. nov., isolated from deep-sea sediment of Indian Ocean.</title>
        <authorList>
            <person name="Liu X."/>
            <person name="Lai Q."/>
            <person name="Du Y."/>
            <person name="Sun F."/>
            <person name="Zhang X."/>
            <person name="Wang S."/>
            <person name="Shao Z."/>
        </authorList>
    </citation>
    <scope>NUCLEOTIDE SEQUENCE [LARGE SCALE GENOMIC DNA]</scope>
    <source>
        <strain evidence="3 4">PTG4-2</strain>
    </source>
</reference>
<organism evidence="3 4">
    <name type="scientific">Acuticoccus sediminis</name>
    <dbReference type="NCBI Taxonomy" id="2184697"/>
    <lineage>
        <taxon>Bacteria</taxon>
        <taxon>Pseudomonadati</taxon>
        <taxon>Pseudomonadota</taxon>
        <taxon>Alphaproteobacteria</taxon>
        <taxon>Hyphomicrobiales</taxon>
        <taxon>Amorphaceae</taxon>
        <taxon>Acuticoccus</taxon>
    </lineage>
</organism>
<proteinExistence type="predicted"/>
<evidence type="ECO:0000259" key="2">
    <source>
        <dbReference type="Pfam" id="PF07331"/>
    </source>
</evidence>
<feature type="transmembrane region" description="Helical" evidence="1">
    <location>
        <begin position="84"/>
        <end position="104"/>
    </location>
</feature>
<keyword evidence="1" id="KW-1133">Transmembrane helix</keyword>
<dbReference type="OrthoDB" id="7873252at2"/>
<feature type="transmembrane region" description="Helical" evidence="1">
    <location>
        <begin position="46"/>
        <end position="64"/>
    </location>
</feature>
<evidence type="ECO:0000313" key="3">
    <source>
        <dbReference type="EMBL" id="RAI00180.1"/>
    </source>
</evidence>
<gene>
    <name evidence="3" type="ORF">DLJ53_20945</name>
</gene>
<dbReference type="Pfam" id="PF07331">
    <property type="entry name" value="TctB"/>
    <property type="match status" value="1"/>
</dbReference>
<dbReference type="InterPro" id="IPR009936">
    <property type="entry name" value="DUF1468"/>
</dbReference>
<keyword evidence="1" id="KW-0472">Membrane</keyword>
<dbReference type="AlphaFoldDB" id="A0A8B2NV52"/>
<dbReference type="EMBL" id="QHHQ01000004">
    <property type="protein sequence ID" value="RAI00180.1"/>
    <property type="molecule type" value="Genomic_DNA"/>
</dbReference>
<comment type="caution">
    <text evidence="3">The sequence shown here is derived from an EMBL/GenBank/DDBJ whole genome shotgun (WGS) entry which is preliminary data.</text>
</comment>
<evidence type="ECO:0000256" key="1">
    <source>
        <dbReference type="SAM" id="Phobius"/>
    </source>
</evidence>
<keyword evidence="1" id="KW-0812">Transmembrane</keyword>
<feature type="transmembrane region" description="Helical" evidence="1">
    <location>
        <begin position="124"/>
        <end position="145"/>
    </location>
</feature>
<feature type="transmembrane region" description="Helical" evidence="1">
    <location>
        <begin position="7"/>
        <end position="26"/>
    </location>
</feature>
<accession>A0A8B2NV52</accession>
<protein>
    <recommendedName>
        <fullName evidence="2">DUF1468 domain-containing protein</fullName>
    </recommendedName>
</protein>
<dbReference type="RefSeq" id="WP_111348825.1">
    <property type="nucleotide sequence ID" value="NZ_QHHQ01000004.1"/>
</dbReference>
<evidence type="ECO:0000313" key="4">
    <source>
        <dbReference type="Proteomes" id="UP000249590"/>
    </source>
</evidence>
<name>A0A8B2NV52_9HYPH</name>
<keyword evidence="4" id="KW-1185">Reference proteome</keyword>
<feature type="domain" description="DUF1468" evidence="2">
    <location>
        <begin position="8"/>
        <end position="148"/>
    </location>
</feature>